<evidence type="ECO:0000313" key="4">
    <source>
        <dbReference type="EMBL" id="EFE50389.1"/>
    </source>
</evidence>
<dbReference type="EMBL" id="CP007726">
    <property type="protein sequence ID" value="AJE18935.1"/>
    <property type="molecule type" value="Genomic_DNA"/>
</dbReference>
<organism evidence="4 5">
    <name type="scientific">Neisseria elongata subsp. glycolytica ATCC 29315</name>
    <dbReference type="NCBI Taxonomy" id="546263"/>
    <lineage>
        <taxon>Bacteria</taxon>
        <taxon>Pseudomonadati</taxon>
        <taxon>Pseudomonadota</taxon>
        <taxon>Betaproteobacteria</taxon>
        <taxon>Neisseriales</taxon>
        <taxon>Neisseriaceae</taxon>
        <taxon>Neisseria</taxon>
    </lineage>
</organism>
<proteinExistence type="predicted"/>
<dbReference type="Proteomes" id="UP000031392">
    <property type="component" value="Chromosome"/>
</dbReference>
<accession>D4DP32</accession>
<dbReference type="RefSeq" id="WP_003770780.1">
    <property type="nucleotide sequence ID" value="NZ_CP007726.1"/>
</dbReference>
<dbReference type="HOGENOM" id="CLU_1048994_0_0_4"/>
<evidence type="ECO:0000313" key="5">
    <source>
        <dbReference type="Proteomes" id="UP000005536"/>
    </source>
</evidence>
<evidence type="ECO:0000313" key="6">
    <source>
        <dbReference type="Proteomes" id="UP000031392"/>
    </source>
</evidence>
<name>D4DP32_NEIEG</name>
<sequence length="265" mass="29815">MKIKTPLLPCIAAAAAVFSAQPAAACSPNLPNYGNCVRQQQEAQRQQQIQGARQQQQLPQRQQQRQGYYPAPRPMTPEEERALEIVFNGDPAAPRGCNPTLQDGRFSCWEYINDPRMGMVFFSHVSPGYDPKECIRNPRRCYRHGLNYTYGTDGRLHSIDIYSSSIILKGENTYAFLADGTVDVYDHKRNNDPDNFKNIYKISTDEALSRLNLPKSILNIGRLTVDTKLLAQKATQLPAGCPETADSKSWFGNNCSIKTLWGKKK</sequence>
<dbReference type="KEGG" id="nel:NELON_08555"/>
<reference evidence="4 5" key="1">
    <citation type="submission" date="2010-02" db="EMBL/GenBank/DDBJ databases">
        <authorList>
            <person name="Weinstock G."/>
            <person name="Sodergren E."/>
            <person name="Clifton S."/>
            <person name="Fulton L."/>
            <person name="Fulton B."/>
            <person name="Courtney L."/>
            <person name="Fronick C."/>
            <person name="Harrison M."/>
            <person name="Strong C."/>
            <person name="Farmer C."/>
            <person name="Delahaunty K."/>
            <person name="Markovic C."/>
            <person name="Hall O."/>
            <person name="Minx P."/>
            <person name="Tomlinson C."/>
            <person name="Mitreva M."/>
            <person name="Nelson J."/>
            <person name="Hou S."/>
            <person name="Wollam A."/>
            <person name="Pepin K.H."/>
            <person name="Johnson M."/>
            <person name="Bhonagiri V."/>
            <person name="Zhang X."/>
            <person name="Suruliraj S."/>
            <person name="Warren W."/>
            <person name="Chinwalla A."/>
            <person name="Mardis E.R."/>
            <person name="Wilson R.K."/>
        </authorList>
    </citation>
    <scope>NUCLEOTIDE SEQUENCE [LARGE SCALE GENOMIC DNA]</scope>
    <source>
        <strain evidence="4 5">ATCC 29315</strain>
    </source>
</reference>
<reference evidence="3 6" key="3">
    <citation type="journal article" date="2015" name="PLoS Genet.">
        <title>Common Cell Shape Evolution of Two Nasopharyngeal Pathogens.</title>
        <authorList>
            <person name="Veyrier F.J."/>
            <person name="Biais N."/>
            <person name="Morales P."/>
            <person name="Belkacem N."/>
            <person name="Guilhen C."/>
            <person name="Ranjeva S."/>
            <person name="Sismeiro O."/>
            <person name="Pehau-Arnaudet G."/>
            <person name="Rocha E.P."/>
            <person name="Werts C."/>
            <person name="Taha M.K."/>
            <person name="Boneca I.G."/>
        </authorList>
    </citation>
    <scope>NUCLEOTIDE SEQUENCE [LARGE SCALE GENOMIC DNA]</scope>
    <source>
        <strain evidence="3 6">ATCC 29315</strain>
    </source>
</reference>
<dbReference type="AlphaFoldDB" id="D4DP32"/>
<keyword evidence="2" id="KW-0732">Signal</keyword>
<protein>
    <recommendedName>
        <fullName evidence="7">Lipoprotein</fullName>
    </recommendedName>
</protein>
<gene>
    <name evidence="4" type="ORF">NEIELOOT_00817</name>
    <name evidence="3" type="ORF">NELON_08555</name>
</gene>
<dbReference type="Proteomes" id="UP000005536">
    <property type="component" value="Unassembled WGS sequence"/>
</dbReference>
<keyword evidence="6" id="KW-1185">Reference proteome</keyword>
<evidence type="ECO:0000313" key="3">
    <source>
        <dbReference type="EMBL" id="AJE18935.1"/>
    </source>
</evidence>
<dbReference type="STRING" id="546263.NELON_08555"/>
<feature type="compositionally biased region" description="Low complexity" evidence="1">
    <location>
        <begin position="47"/>
        <end position="66"/>
    </location>
</feature>
<dbReference type="EMBL" id="ADBF01000021">
    <property type="protein sequence ID" value="EFE50389.1"/>
    <property type="molecule type" value="Genomic_DNA"/>
</dbReference>
<feature type="signal peptide" evidence="2">
    <location>
        <begin position="1"/>
        <end position="25"/>
    </location>
</feature>
<reference evidence="6" key="2">
    <citation type="submission" date="2014-05" db="EMBL/GenBank/DDBJ databases">
        <title>Complete Genome sequence of Neisseria elongata subsp. glycolytica.</title>
        <authorList>
            <person name="Veyrier F.J."/>
            <person name="Taha M.-K."/>
        </authorList>
    </citation>
    <scope>NUCLEOTIDE SEQUENCE [LARGE SCALE GENOMIC DNA]</scope>
    <source>
        <strain evidence="6">ATCC 29315</strain>
    </source>
</reference>
<evidence type="ECO:0008006" key="7">
    <source>
        <dbReference type="Google" id="ProtNLM"/>
    </source>
</evidence>
<feature type="chain" id="PRO_5010495052" description="Lipoprotein" evidence="2">
    <location>
        <begin position="26"/>
        <end position="265"/>
    </location>
</feature>
<feature type="region of interest" description="Disordered" evidence="1">
    <location>
        <begin position="47"/>
        <end position="75"/>
    </location>
</feature>
<evidence type="ECO:0000256" key="2">
    <source>
        <dbReference type="SAM" id="SignalP"/>
    </source>
</evidence>
<dbReference type="PATRIC" id="fig|546263.7.peg.1833"/>
<evidence type="ECO:0000256" key="1">
    <source>
        <dbReference type="SAM" id="MobiDB-lite"/>
    </source>
</evidence>